<accession>A0A9D2S8T1</accession>
<dbReference type="InterPro" id="IPR016181">
    <property type="entry name" value="Acyl_CoA_acyltransferase"/>
</dbReference>
<dbReference type="SUPFAM" id="SSF55729">
    <property type="entry name" value="Acyl-CoA N-acyltransferases (Nat)"/>
    <property type="match status" value="1"/>
</dbReference>
<dbReference type="InterPro" id="IPR000182">
    <property type="entry name" value="GNAT_dom"/>
</dbReference>
<dbReference type="AlphaFoldDB" id="A0A9D2S8T1"/>
<evidence type="ECO:0000259" key="1">
    <source>
        <dbReference type="PROSITE" id="PS51186"/>
    </source>
</evidence>
<dbReference type="Gene3D" id="3.40.630.30">
    <property type="match status" value="1"/>
</dbReference>
<dbReference type="PANTHER" id="PTHR43617">
    <property type="entry name" value="L-AMINO ACID N-ACETYLTRANSFERASE"/>
    <property type="match status" value="1"/>
</dbReference>
<dbReference type="InterPro" id="IPR050276">
    <property type="entry name" value="MshD_Acetyltransferase"/>
</dbReference>
<feature type="domain" description="N-acetyltransferase" evidence="1">
    <location>
        <begin position="1"/>
        <end position="155"/>
    </location>
</feature>
<dbReference type="Pfam" id="PF00583">
    <property type="entry name" value="Acetyltransf_1"/>
    <property type="match status" value="1"/>
</dbReference>
<dbReference type="Proteomes" id="UP000823877">
    <property type="component" value="Unassembled WGS sequence"/>
</dbReference>
<reference evidence="2" key="1">
    <citation type="journal article" date="2021" name="PeerJ">
        <title>Extensive microbial diversity within the chicken gut microbiome revealed by metagenomics and culture.</title>
        <authorList>
            <person name="Gilroy R."/>
            <person name="Ravi A."/>
            <person name="Getino M."/>
            <person name="Pursley I."/>
            <person name="Horton D.L."/>
            <person name="Alikhan N.F."/>
            <person name="Baker D."/>
            <person name="Gharbi K."/>
            <person name="Hall N."/>
            <person name="Watson M."/>
            <person name="Adriaenssens E.M."/>
            <person name="Foster-Nyarko E."/>
            <person name="Jarju S."/>
            <person name="Secka A."/>
            <person name="Antonio M."/>
            <person name="Oren A."/>
            <person name="Chaudhuri R.R."/>
            <person name="La Ragione R."/>
            <person name="Hildebrand F."/>
            <person name="Pallen M.J."/>
        </authorList>
    </citation>
    <scope>NUCLEOTIDE SEQUENCE</scope>
    <source>
        <strain evidence="2">CHK188-16595</strain>
    </source>
</reference>
<organism evidence="2 3">
    <name type="scientific">Candidatus Eubacterium faecale</name>
    <dbReference type="NCBI Taxonomy" id="2838568"/>
    <lineage>
        <taxon>Bacteria</taxon>
        <taxon>Bacillati</taxon>
        <taxon>Bacillota</taxon>
        <taxon>Clostridia</taxon>
        <taxon>Eubacteriales</taxon>
        <taxon>Eubacteriaceae</taxon>
        <taxon>Eubacterium</taxon>
    </lineage>
</organism>
<dbReference type="PROSITE" id="PS51186">
    <property type="entry name" value="GNAT"/>
    <property type="match status" value="1"/>
</dbReference>
<proteinExistence type="predicted"/>
<evidence type="ECO:0000313" key="3">
    <source>
        <dbReference type="Proteomes" id="UP000823877"/>
    </source>
</evidence>
<dbReference type="CDD" id="cd04301">
    <property type="entry name" value="NAT_SF"/>
    <property type="match status" value="1"/>
</dbReference>
<dbReference type="EMBL" id="DWXN01000002">
    <property type="protein sequence ID" value="HJB74191.1"/>
    <property type="molecule type" value="Genomic_DNA"/>
</dbReference>
<sequence>MIIRNENENDYKKIYQLIKKAFETAEHKDGNEQDLAEALRKGSSFVEELSLVAEIDGDIAGHIMYSKAKIGKKTVLVLAPLSVAPQYQRQGVGTKLITESMQRAKEIGWEYIFVLGSENYYPRFGFIPAEKYGAETPDGIPAQNFMAVKLRKDAPMLNGKLVYAKEFGI</sequence>
<protein>
    <submittedName>
        <fullName evidence="2">N-acetyltransferase</fullName>
    </submittedName>
</protein>
<name>A0A9D2S8T1_9FIRM</name>
<dbReference type="GO" id="GO:0016747">
    <property type="term" value="F:acyltransferase activity, transferring groups other than amino-acyl groups"/>
    <property type="evidence" value="ECO:0007669"/>
    <property type="project" value="InterPro"/>
</dbReference>
<dbReference type="PANTHER" id="PTHR43617:SF2">
    <property type="entry name" value="UPF0039 PROTEIN SLL0451"/>
    <property type="match status" value="1"/>
</dbReference>
<gene>
    <name evidence="2" type="ORF">IAA37_00770</name>
</gene>
<reference evidence="2" key="2">
    <citation type="submission" date="2021-04" db="EMBL/GenBank/DDBJ databases">
        <authorList>
            <person name="Gilroy R."/>
        </authorList>
    </citation>
    <scope>NUCLEOTIDE SEQUENCE</scope>
    <source>
        <strain evidence="2">CHK188-16595</strain>
    </source>
</reference>
<comment type="caution">
    <text evidence="2">The sequence shown here is derived from an EMBL/GenBank/DDBJ whole genome shotgun (WGS) entry which is preliminary data.</text>
</comment>
<evidence type="ECO:0000313" key="2">
    <source>
        <dbReference type="EMBL" id="HJB74191.1"/>
    </source>
</evidence>